<dbReference type="EMBL" id="VIIS01001934">
    <property type="protein sequence ID" value="KAF0290715.1"/>
    <property type="molecule type" value="Genomic_DNA"/>
</dbReference>
<dbReference type="GO" id="GO:0016787">
    <property type="term" value="F:hydrolase activity"/>
    <property type="evidence" value="ECO:0007669"/>
    <property type="project" value="TreeGrafter"/>
</dbReference>
<evidence type="ECO:0000259" key="4">
    <source>
        <dbReference type="Pfam" id="PF03088"/>
    </source>
</evidence>
<gene>
    <name evidence="5" type="primary">APMAP_1</name>
    <name evidence="5" type="ORF">FJT64_011102</name>
</gene>
<keyword evidence="3" id="KW-0325">Glycoprotein</keyword>
<dbReference type="PANTHER" id="PTHR10426">
    <property type="entry name" value="STRICTOSIDINE SYNTHASE-RELATED"/>
    <property type="match status" value="1"/>
</dbReference>
<dbReference type="Proteomes" id="UP000440578">
    <property type="component" value="Unassembled WGS sequence"/>
</dbReference>
<dbReference type="Pfam" id="PF20067">
    <property type="entry name" value="SSL_N"/>
    <property type="match status" value="1"/>
</dbReference>
<keyword evidence="6" id="KW-1185">Reference proteome</keyword>
<protein>
    <submittedName>
        <fullName evidence="5">Adipocyte plasma membrane-associated protein</fullName>
    </submittedName>
</protein>
<dbReference type="Pfam" id="PF03088">
    <property type="entry name" value="Str_synth"/>
    <property type="match status" value="1"/>
</dbReference>
<dbReference type="EMBL" id="VIIS01001934">
    <property type="protein sequence ID" value="KAF0290714.1"/>
    <property type="molecule type" value="Genomic_DNA"/>
</dbReference>
<dbReference type="InterPro" id="IPR011042">
    <property type="entry name" value="6-blade_b-propeller_TolB-like"/>
</dbReference>
<evidence type="ECO:0000256" key="2">
    <source>
        <dbReference type="ARBA" id="ARBA00022553"/>
    </source>
</evidence>
<name>A0A6A4VGM9_AMPAM</name>
<comment type="caution">
    <text evidence="5">The sequence shown here is derived from an EMBL/GenBank/DDBJ whole genome shotgun (WGS) entry which is preliminary data.</text>
</comment>
<comment type="similarity">
    <text evidence="1">Belongs to the strictosidine synthase family.</text>
</comment>
<dbReference type="InterPro" id="IPR018119">
    <property type="entry name" value="Strictosidine_synth_cons-reg"/>
</dbReference>
<dbReference type="Gene3D" id="2.120.10.30">
    <property type="entry name" value="TolB, C-terminal domain"/>
    <property type="match status" value="1"/>
</dbReference>
<evidence type="ECO:0000313" key="6">
    <source>
        <dbReference type="Proteomes" id="UP000440578"/>
    </source>
</evidence>
<evidence type="ECO:0000256" key="1">
    <source>
        <dbReference type="ARBA" id="ARBA00009191"/>
    </source>
</evidence>
<dbReference type="GO" id="GO:0012505">
    <property type="term" value="C:endomembrane system"/>
    <property type="evidence" value="ECO:0007669"/>
    <property type="project" value="TreeGrafter"/>
</dbReference>
<organism evidence="5 6">
    <name type="scientific">Amphibalanus amphitrite</name>
    <name type="common">Striped barnacle</name>
    <name type="synonym">Balanus amphitrite</name>
    <dbReference type="NCBI Taxonomy" id="1232801"/>
    <lineage>
        <taxon>Eukaryota</taxon>
        <taxon>Metazoa</taxon>
        <taxon>Ecdysozoa</taxon>
        <taxon>Arthropoda</taxon>
        <taxon>Crustacea</taxon>
        <taxon>Multicrustacea</taxon>
        <taxon>Cirripedia</taxon>
        <taxon>Thoracica</taxon>
        <taxon>Thoracicalcarea</taxon>
        <taxon>Balanomorpha</taxon>
        <taxon>Balanoidea</taxon>
        <taxon>Balanidae</taxon>
        <taxon>Amphibalaninae</taxon>
        <taxon>Amphibalanus</taxon>
    </lineage>
</organism>
<dbReference type="SUPFAM" id="SSF63829">
    <property type="entry name" value="Calcium-dependent phosphotriesterase"/>
    <property type="match status" value="1"/>
</dbReference>
<accession>A0A6A4VGM9</accession>
<dbReference type="PANTHER" id="PTHR10426:SF88">
    <property type="entry name" value="ADIPOCYTE PLASMA MEMBRANE-ASSOCIATED PROTEIN HEMOMUCIN-RELATED"/>
    <property type="match status" value="1"/>
</dbReference>
<feature type="domain" description="Strictosidine synthase conserved region" evidence="4">
    <location>
        <begin position="172"/>
        <end position="251"/>
    </location>
</feature>
<keyword evidence="2" id="KW-0597">Phosphoprotein</keyword>
<sequence length="426" mass="45878">MGLLKWIGRMLLDFTVITIAIMLFPGISPNAEFEVTRFSDSPPLEGVLERNERLSSMEPLLGDLATGPESTASRGGAVYTGVEGGAILRLTDDGGAETVAQLGRCDDPLDSPRCGRPLGIRFDQQGRLLVADAYLGIHRVNVSSGAVERLVPTGVMVDGEPLRFCNDVLSASDGTIYFTSSSAIADLHNGFMELAVRGTGRLFRHDPVTNTTTVLLSGINFANGIALNGRETALLVSETARYRVLRVWLKGGRAGTSEVAADNLPGFPDNIRPRPDGGFFVGLCGLRYQNPLAEGLIKPHPLLAKLLLRILSVAMTPIRLLERAFPNPYTQTIIYKGVTMRTMQRLSSYGRALHAMGLELSDTGAVTGSLHTSRMACISEVNEHDGALFLGSPFEDFLGRVPAAPRTIRVRTKHTDGSMSVSVGDQ</sequence>
<dbReference type="AlphaFoldDB" id="A0A6A4VGM9"/>
<proteinExistence type="inferred from homology"/>
<evidence type="ECO:0000256" key="3">
    <source>
        <dbReference type="ARBA" id="ARBA00023180"/>
    </source>
</evidence>
<evidence type="ECO:0000313" key="5">
    <source>
        <dbReference type="EMBL" id="KAF0290714.1"/>
    </source>
</evidence>
<dbReference type="OrthoDB" id="5307922at2759"/>
<reference evidence="5 6" key="1">
    <citation type="submission" date="2019-07" db="EMBL/GenBank/DDBJ databases">
        <title>Draft genome assembly of a fouling barnacle, Amphibalanus amphitrite (Darwin, 1854): The first reference genome for Thecostraca.</title>
        <authorList>
            <person name="Kim W."/>
        </authorList>
    </citation>
    <scope>NUCLEOTIDE SEQUENCE [LARGE SCALE GENOMIC DNA]</scope>
    <source>
        <strain evidence="5">SNU_AA5</strain>
        <tissue evidence="5">Soma without cirri and trophi</tissue>
    </source>
</reference>